<dbReference type="GO" id="GO:0006559">
    <property type="term" value="P:L-phenylalanine catabolic process"/>
    <property type="evidence" value="ECO:0007669"/>
    <property type="project" value="TreeGrafter"/>
</dbReference>
<dbReference type="OrthoDB" id="4951845at2759"/>
<accession>M5FNJ5</accession>
<dbReference type="PANTHER" id="PTHR42673:SF4">
    <property type="entry name" value="MALEYLACETOACETATE ISOMERASE"/>
    <property type="match status" value="1"/>
</dbReference>
<dbReference type="AlphaFoldDB" id="M5FNJ5"/>
<dbReference type="Gene3D" id="1.20.1050.10">
    <property type="match status" value="1"/>
</dbReference>
<evidence type="ECO:0000313" key="2">
    <source>
        <dbReference type="EMBL" id="EJT97555.1"/>
    </source>
</evidence>
<dbReference type="InterPro" id="IPR004045">
    <property type="entry name" value="Glutathione_S-Trfase_N"/>
</dbReference>
<dbReference type="EMBL" id="JH795876">
    <property type="protein sequence ID" value="EJT97555.1"/>
    <property type="molecule type" value="Genomic_DNA"/>
</dbReference>
<evidence type="ECO:0000259" key="1">
    <source>
        <dbReference type="PROSITE" id="PS50404"/>
    </source>
</evidence>
<dbReference type="InterPro" id="IPR036249">
    <property type="entry name" value="Thioredoxin-like_sf"/>
</dbReference>
<dbReference type="GO" id="GO:0006749">
    <property type="term" value="P:glutathione metabolic process"/>
    <property type="evidence" value="ECO:0007669"/>
    <property type="project" value="TreeGrafter"/>
</dbReference>
<dbReference type="STRING" id="1858805.M5FNJ5"/>
<feature type="domain" description="GST N-terminal" evidence="1">
    <location>
        <begin position="10"/>
        <end position="92"/>
    </location>
</feature>
<keyword evidence="3" id="KW-1185">Reference proteome</keyword>
<organism evidence="2 3">
    <name type="scientific">Dacryopinax primogenitus (strain DJM 731)</name>
    <name type="common">Brown rot fungus</name>
    <dbReference type="NCBI Taxonomy" id="1858805"/>
    <lineage>
        <taxon>Eukaryota</taxon>
        <taxon>Fungi</taxon>
        <taxon>Dikarya</taxon>
        <taxon>Basidiomycota</taxon>
        <taxon>Agaricomycotina</taxon>
        <taxon>Dacrymycetes</taxon>
        <taxon>Dacrymycetales</taxon>
        <taxon>Dacrymycetaceae</taxon>
        <taxon>Dacryopinax</taxon>
    </lineage>
</organism>
<dbReference type="InterPro" id="IPR054416">
    <property type="entry name" value="GST_UstS-like_C"/>
</dbReference>
<gene>
    <name evidence="2" type="ORF">DACRYDRAFT_24949</name>
</gene>
<evidence type="ECO:0000313" key="3">
    <source>
        <dbReference type="Proteomes" id="UP000030653"/>
    </source>
</evidence>
<dbReference type="PANTHER" id="PTHR42673">
    <property type="entry name" value="MALEYLACETOACETATE ISOMERASE"/>
    <property type="match status" value="1"/>
</dbReference>
<dbReference type="GeneID" id="63688991"/>
<protein>
    <recommendedName>
        <fullName evidence="1">GST N-terminal domain-containing protein</fullName>
    </recommendedName>
</protein>
<sequence length="236" mass="27587">MEDKKLILYDLRSAETKCWSPNLWKVRLALRYKGIPFETVWLTYPDIKPTIGQHCQQGEEAPTLPTIQHGDVWVYDSWSIIQYLEKTFPSTPSLLYPNLETNHFFLTFYTQLLWASARPKLLPLSAEILDVRGKEYFVRTRRARFGMSLEEMGRGRSVLDWKKELDVVVKQITSTGKYIFGHQLSYADILVLSLLLWMVKVDPGLVEQTLEMYTGKEGEAFRGWYERVRVIAKEDL</sequence>
<dbReference type="Pfam" id="PF13417">
    <property type="entry name" value="GST_N_3"/>
    <property type="match status" value="1"/>
</dbReference>
<dbReference type="RefSeq" id="XP_040624453.1">
    <property type="nucleotide sequence ID" value="XM_040773929.1"/>
</dbReference>
<dbReference type="Pfam" id="PF22041">
    <property type="entry name" value="GST_C_7"/>
    <property type="match status" value="1"/>
</dbReference>
<name>M5FNJ5_DACPD</name>
<dbReference type="Proteomes" id="UP000030653">
    <property type="component" value="Unassembled WGS sequence"/>
</dbReference>
<dbReference type="PROSITE" id="PS50404">
    <property type="entry name" value="GST_NTER"/>
    <property type="match status" value="1"/>
</dbReference>
<proteinExistence type="predicted"/>
<dbReference type="GO" id="GO:0016034">
    <property type="term" value="F:maleylacetoacetate isomerase activity"/>
    <property type="evidence" value="ECO:0007669"/>
    <property type="project" value="TreeGrafter"/>
</dbReference>
<dbReference type="InterPro" id="IPR036282">
    <property type="entry name" value="Glutathione-S-Trfase_C_sf"/>
</dbReference>
<dbReference type="GO" id="GO:0004364">
    <property type="term" value="F:glutathione transferase activity"/>
    <property type="evidence" value="ECO:0007669"/>
    <property type="project" value="TreeGrafter"/>
</dbReference>
<dbReference type="OMA" id="PYHTEWV"/>
<dbReference type="Gene3D" id="3.40.30.10">
    <property type="entry name" value="Glutaredoxin"/>
    <property type="match status" value="1"/>
</dbReference>
<reference evidence="2 3" key="1">
    <citation type="journal article" date="2012" name="Science">
        <title>The Paleozoic origin of enzymatic lignin decomposition reconstructed from 31 fungal genomes.</title>
        <authorList>
            <person name="Floudas D."/>
            <person name="Binder M."/>
            <person name="Riley R."/>
            <person name="Barry K."/>
            <person name="Blanchette R.A."/>
            <person name="Henrissat B."/>
            <person name="Martinez A.T."/>
            <person name="Otillar R."/>
            <person name="Spatafora J.W."/>
            <person name="Yadav J.S."/>
            <person name="Aerts A."/>
            <person name="Benoit I."/>
            <person name="Boyd A."/>
            <person name="Carlson A."/>
            <person name="Copeland A."/>
            <person name="Coutinho P.M."/>
            <person name="de Vries R.P."/>
            <person name="Ferreira P."/>
            <person name="Findley K."/>
            <person name="Foster B."/>
            <person name="Gaskell J."/>
            <person name="Glotzer D."/>
            <person name="Gorecki P."/>
            <person name="Heitman J."/>
            <person name="Hesse C."/>
            <person name="Hori C."/>
            <person name="Igarashi K."/>
            <person name="Jurgens J.A."/>
            <person name="Kallen N."/>
            <person name="Kersten P."/>
            <person name="Kohler A."/>
            <person name="Kuees U."/>
            <person name="Kumar T.K.A."/>
            <person name="Kuo A."/>
            <person name="LaButti K."/>
            <person name="Larrondo L.F."/>
            <person name="Lindquist E."/>
            <person name="Ling A."/>
            <person name="Lombard V."/>
            <person name="Lucas S."/>
            <person name="Lundell T."/>
            <person name="Martin R."/>
            <person name="McLaughlin D.J."/>
            <person name="Morgenstern I."/>
            <person name="Morin E."/>
            <person name="Murat C."/>
            <person name="Nagy L.G."/>
            <person name="Nolan M."/>
            <person name="Ohm R.A."/>
            <person name="Patyshakuliyeva A."/>
            <person name="Rokas A."/>
            <person name="Ruiz-Duenas F.J."/>
            <person name="Sabat G."/>
            <person name="Salamov A."/>
            <person name="Samejima M."/>
            <person name="Schmutz J."/>
            <person name="Slot J.C."/>
            <person name="St John F."/>
            <person name="Stenlid J."/>
            <person name="Sun H."/>
            <person name="Sun S."/>
            <person name="Syed K."/>
            <person name="Tsang A."/>
            <person name="Wiebenga A."/>
            <person name="Young D."/>
            <person name="Pisabarro A."/>
            <person name="Eastwood D.C."/>
            <person name="Martin F."/>
            <person name="Cullen D."/>
            <person name="Grigoriev I.V."/>
            <person name="Hibbett D.S."/>
        </authorList>
    </citation>
    <scope>NUCLEOTIDE SEQUENCE [LARGE SCALE GENOMIC DNA]</scope>
    <source>
        <strain evidence="2 3">DJM-731 SS1</strain>
    </source>
</reference>
<dbReference type="SUPFAM" id="SSF52833">
    <property type="entry name" value="Thioredoxin-like"/>
    <property type="match status" value="1"/>
</dbReference>
<dbReference type="SUPFAM" id="SSF47616">
    <property type="entry name" value="GST C-terminal domain-like"/>
    <property type="match status" value="1"/>
</dbReference>
<dbReference type="HOGENOM" id="CLU_011226_4_0_1"/>